<protein>
    <submittedName>
        <fullName evidence="1">Uncharacterized protein</fullName>
    </submittedName>
</protein>
<sequence>MTEKMGSNEEERVKVIERKELKETVKSILKDNRKRKALINEDEEFWSSSEERLTKMDPGDMCLRKKRHMSVEEVAGCSGYGV</sequence>
<name>A0AAV7PQB1_PLEWA</name>
<keyword evidence="2" id="KW-1185">Reference proteome</keyword>
<dbReference type="EMBL" id="JANPWB010000011">
    <property type="protein sequence ID" value="KAJ1130260.1"/>
    <property type="molecule type" value="Genomic_DNA"/>
</dbReference>
<dbReference type="AlphaFoldDB" id="A0AAV7PQB1"/>
<gene>
    <name evidence="1" type="ORF">NDU88_008614</name>
</gene>
<organism evidence="1 2">
    <name type="scientific">Pleurodeles waltl</name>
    <name type="common">Iberian ribbed newt</name>
    <dbReference type="NCBI Taxonomy" id="8319"/>
    <lineage>
        <taxon>Eukaryota</taxon>
        <taxon>Metazoa</taxon>
        <taxon>Chordata</taxon>
        <taxon>Craniata</taxon>
        <taxon>Vertebrata</taxon>
        <taxon>Euteleostomi</taxon>
        <taxon>Amphibia</taxon>
        <taxon>Batrachia</taxon>
        <taxon>Caudata</taxon>
        <taxon>Salamandroidea</taxon>
        <taxon>Salamandridae</taxon>
        <taxon>Pleurodelinae</taxon>
        <taxon>Pleurodeles</taxon>
    </lineage>
</organism>
<evidence type="ECO:0000313" key="1">
    <source>
        <dbReference type="EMBL" id="KAJ1130260.1"/>
    </source>
</evidence>
<reference evidence="1" key="1">
    <citation type="journal article" date="2022" name="bioRxiv">
        <title>Sequencing and chromosome-scale assembly of the giantPleurodeles waltlgenome.</title>
        <authorList>
            <person name="Brown T."/>
            <person name="Elewa A."/>
            <person name="Iarovenko S."/>
            <person name="Subramanian E."/>
            <person name="Araus A.J."/>
            <person name="Petzold A."/>
            <person name="Susuki M."/>
            <person name="Suzuki K.-i.T."/>
            <person name="Hayashi T."/>
            <person name="Toyoda A."/>
            <person name="Oliveira C."/>
            <person name="Osipova E."/>
            <person name="Leigh N.D."/>
            <person name="Simon A."/>
            <person name="Yun M.H."/>
        </authorList>
    </citation>
    <scope>NUCLEOTIDE SEQUENCE</scope>
    <source>
        <strain evidence="1">20211129_DDA</strain>
        <tissue evidence="1">Liver</tissue>
    </source>
</reference>
<proteinExistence type="predicted"/>
<accession>A0AAV7PQB1</accession>
<dbReference type="Proteomes" id="UP001066276">
    <property type="component" value="Chromosome 7"/>
</dbReference>
<comment type="caution">
    <text evidence="1">The sequence shown here is derived from an EMBL/GenBank/DDBJ whole genome shotgun (WGS) entry which is preliminary data.</text>
</comment>
<evidence type="ECO:0000313" key="2">
    <source>
        <dbReference type="Proteomes" id="UP001066276"/>
    </source>
</evidence>